<sequence length="72" mass="8223">MAKQISLSHEQQSDKEIPSERKLVLDVFYLTSNSSNPKEQISTADTQLSIKMYKNNYVQSSYLDIETPPPNC</sequence>
<keyword evidence="2" id="KW-1185">Reference proteome</keyword>
<accession>A0ABS9J6W7</accession>
<dbReference type="RefSeq" id="WP_236960208.1">
    <property type="nucleotide sequence ID" value="NZ_JAETXX010000013.1"/>
</dbReference>
<organism evidence="1 2">
    <name type="scientific">Joostella atrarenae</name>
    <dbReference type="NCBI Taxonomy" id="679257"/>
    <lineage>
        <taxon>Bacteria</taxon>
        <taxon>Pseudomonadati</taxon>
        <taxon>Bacteroidota</taxon>
        <taxon>Flavobacteriia</taxon>
        <taxon>Flavobacteriales</taxon>
        <taxon>Flavobacteriaceae</taxon>
        <taxon>Joostella</taxon>
    </lineage>
</organism>
<dbReference type="Proteomes" id="UP000829517">
    <property type="component" value="Unassembled WGS sequence"/>
</dbReference>
<name>A0ABS9J6W7_9FLAO</name>
<evidence type="ECO:0000313" key="2">
    <source>
        <dbReference type="Proteomes" id="UP000829517"/>
    </source>
</evidence>
<evidence type="ECO:0000313" key="1">
    <source>
        <dbReference type="EMBL" id="MCF8716164.1"/>
    </source>
</evidence>
<proteinExistence type="predicted"/>
<gene>
    <name evidence="1" type="ORF">JM658_15140</name>
</gene>
<protein>
    <submittedName>
        <fullName evidence="1">Uncharacterized protein</fullName>
    </submittedName>
</protein>
<reference evidence="1 2" key="1">
    <citation type="submission" date="2021-01" db="EMBL/GenBank/DDBJ databases">
        <title>Genome sequencing of Joostella atrarenae M1-2 (= KCTC 23194).</title>
        <authorList>
            <person name="Zakaria M.R."/>
            <person name="Lam M.Q."/>
            <person name="Chong C.S."/>
        </authorList>
    </citation>
    <scope>NUCLEOTIDE SEQUENCE [LARGE SCALE GENOMIC DNA]</scope>
    <source>
        <strain evidence="1 2">M1-2</strain>
    </source>
</reference>
<dbReference type="EMBL" id="JAETXX010000013">
    <property type="protein sequence ID" value="MCF8716164.1"/>
    <property type="molecule type" value="Genomic_DNA"/>
</dbReference>
<comment type="caution">
    <text evidence="1">The sequence shown here is derived from an EMBL/GenBank/DDBJ whole genome shotgun (WGS) entry which is preliminary data.</text>
</comment>